<organism evidence="4 5">
    <name type="scientific">Cryptolaemus montrouzieri</name>
    <dbReference type="NCBI Taxonomy" id="559131"/>
    <lineage>
        <taxon>Eukaryota</taxon>
        <taxon>Metazoa</taxon>
        <taxon>Ecdysozoa</taxon>
        <taxon>Arthropoda</taxon>
        <taxon>Hexapoda</taxon>
        <taxon>Insecta</taxon>
        <taxon>Pterygota</taxon>
        <taxon>Neoptera</taxon>
        <taxon>Endopterygota</taxon>
        <taxon>Coleoptera</taxon>
        <taxon>Polyphaga</taxon>
        <taxon>Cucujiformia</taxon>
        <taxon>Coccinelloidea</taxon>
        <taxon>Coccinellidae</taxon>
        <taxon>Scymninae</taxon>
        <taxon>Scymnini</taxon>
        <taxon>Cryptolaemus</taxon>
    </lineage>
</organism>
<feature type="signal peptide" evidence="2">
    <location>
        <begin position="1"/>
        <end position="20"/>
    </location>
</feature>
<evidence type="ECO:0000256" key="2">
    <source>
        <dbReference type="SAM" id="SignalP"/>
    </source>
</evidence>
<keyword evidence="1" id="KW-1133">Transmembrane helix</keyword>
<gene>
    <name evidence="4" type="ORF">HHI36_013738</name>
</gene>
<comment type="caution">
    <text evidence="4">The sequence shown here is derived from an EMBL/GenBank/DDBJ whole genome shotgun (WGS) entry which is preliminary data.</text>
</comment>
<keyword evidence="1" id="KW-0812">Transmembrane</keyword>
<keyword evidence="2" id="KW-0732">Signal</keyword>
<feature type="chain" id="PRO_5044845845" description="Nose resistant-to-fluoxetine protein N-terminal domain-containing protein" evidence="2">
    <location>
        <begin position="21"/>
        <end position="377"/>
    </location>
</feature>
<keyword evidence="1" id="KW-0472">Membrane</keyword>
<evidence type="ECO:0000256" key="1">
    <source>
        <dbReference type="SAM" id="Phobius"/>
    </source>
</evidence>
<proteinExistence type="predicted"/>
<dbReference type="PANTHER" id="PTHR11161:SF4">
    <property type="entry name" value="DROP DEAD"/>
    <property type="match status" value="1"/>
</dbReference>
<evidence type="ECO:0000313" key="4">
    <source>
        <dbReference type="EMBL" id="KAL3278416.1"/>
    </source>
</evidence>
<dbReference type="EMBL" id="JABFTP020000103">
    <property type="protein sequence ID" value="KAL3278416.1"/>
    <property type="molecule type" value="Genomic_DNA"/>
</dbReference>
<reference evidence="4 5" key="1">
    <citation type="journal article" date="2021" name="BMC Biol.">
        <title>Horizontally acquired antibacterial genes associated with adaptive radiation of ladybird beetles.</title>
        <authorList>
            <person name="Li H.S."/>
            <person name="Tang X.F."/>
            <person name="Huang Y.H."/>
            <person name="Xu Z.Y."/>
            <person name="Chen M.L."/>
            <person name="Du X.Y."/>
            <person name="Qiu B.Y."/>
            <person name="Chen P.T."/>
            <person name="Zhang W."/>
            <person name="Slipinski A."/>
            <person name="Escalona H.E."/>
            <person name="Waterhouse R.M."/>
            <person name="Zwick A."/>
            <person name="Pang H."/>
        </authorList>
    </citation>
    <scope>NUCLEOTIDE SEQUENCE [LARGE SCALE GENOMIC DNA]</scope>
    <source>
        <strain evidence="4">SYSU2018</strain>
    </source>
</reference>
<dbReference type="InterPro" id="IPR052728">
    <property type="entry name" value="O2_lipid_transport_reg"/>
</dbReference>
<accession>A0ABD2NI58</accession>
<protein>
    <recommendedName>
        <fullName evidence="3">Nose resistant-to-fluoxetine protein N-terminal domain-containing protein</fullName>
    </recommendedName>
</protein>
<feature type="transmembrane region" description="Helical" evidence="1">
    <location>
        <begin position="295"/>
        <end position="316"/>
    </location>
</feature>
<feature type="transmembrane region" description="Helical" evidence="1">
    <location>
        <begin position="336"/>
        <end position="356"/>
    </location>
</feature>
<dbReference type="Proteomes" id="UP001516400">
    <property type="component" value="Unassembled WGS sequence"/>
</dbReference>
<sequence length="377" mass="43880">MVKIVCFLFSFIFVCGWTCAFNASETQNEKWSLGEQKIHLTPDFNETKQNDFPEYETVEIFELWKKFSVFSMQKSRHISINCSRGVERFIEGMGRNEIDSMKIFDATGKLPSGLLRGNVNQFGDFDECMSVDRARYCLAEIDLEPNWKFPYIQFKRLIHSHYAIRETFDDVKHRVPGFSMVRWGFCIPKECSARDLENALQERFGITSRIKPTMCQTRNEIIKDNADFGNKIAKYFFGFLILITLIATIKGQSEFLLQNKLGKIVDCFNLQNNWHSMKNIRESDQEVKVLHGIRFLSALALLVSHKTMALFYNPYINRTVMTANLGMRWSVIGRTAILYTDCFMLISGFLNASSLFKELERGKNMKFGEKLLTRIFR</sequence>
<dbReference type="AlphaFoldDB" id="A0ABD2NI58"/>
<dbReference type="PANTHER" id="PTHR11161">
    <property type="entry name" value="O-ACYLTRANSFERASE"/>
    <property type="match status" value="1"/>
</dbReference>
<feature type="domain" description="Nose resistant-to-fluoxetine protein N-terminal" evidence="3">
    <location>
        <begin position="79"/>
        <end position="217"/>
    </location>
</feature>
<dbReference type="Pfam" id="PF20146">
    <property type="entry name" value="NRF"/>
    <property type="match status" value="1"/>
</dbReference>
<feature type="transmembrane region" description="Helical" evidence="1">
    <location>
        <begin position="232"/>
        <end position="249"/>
    </location>
</feature>
<keyword evidence="5" id="KW-1185">Reference proteome</keyword>
<evidence type="ECO:0000259" key="3">
    <source>
        <dbReference type="SMART" id="SM00703"/>
    </source>
</evidence>
<evidence type="ECO:0000313" key="5">
    <source>
        <dbReference type="Proteomes" id="UP001516400"/>
    </source>
</evidence>
<name>A0ABD2NI58_9CUCU</name>
<dbReference type="SMART" id="SM00703">
    <property type="entry name" value="NRF"/>
    <property type="match status" value="1"/>
</dbReference>
<dbReference type="InterPro" id="IPR006621">
    <property type="entry name" value="Nose-resist-to-fluoxetine_N"/>
</dbReference>